<dbReference type="EMBL" id="CP004886">
    <property type="protein sequence ID" value="AGL22200.1"/>
    <property type="molecule type" value="Genomic_DNA"/>
</dbReference>
<dbReference type="Proteomes" id="UP000013563">
    <property type="component" value="Chromosome"/>
</dbReference>
<dbReference type="BioCyc" id="MTUB1304279:G13AB-433-MONOMER"/>
<evidence type="ECO:0000313" key="1">
    <source>
        <dbReference type="EMBL" id="AGL22200.1"/>
    </source>
</evidence>
<dbReference type="AlphaFoldDB" id="R4LUM7"/>
<proteinExistence type="predicted"/>
<protein>
    <submittedName>
        <fullName evidence="1">CDP-diacylglycerol--serine O-phosphatidyltransferase</fullName>
    </submittedName>
</protein>
<reference evidence="1 2" key="1">
    <citation type="journal article" date="2013" name="Genome Announc.">
        <title>Whole-Genome Sequences of Four Clinical Isolates of Mycobacterium tuberculosis from Tamil Nadu, South India.</title>
        <authorList>
            <person name="Narayanan S."/>
            <person name="Deshpande U."/>
        </authorList>
    </citation>
    <scope>NUCLEOTIDE SEQUENCE [LARGE SCALE GENOMIC DNA]</scope>
    <source>
        <strain evidence="1 2">Haarlem/NITR202</strain>
    </source>
</reference>
<sequence>MIIIAYMCHIPFAVRSQRWLAQHPEVWDDKPKQRRAVRRASRRAHPYRPSMARLGLRKPGRRL</sequence>
<dbReference type="GO" id="GO:0016740">
    <property type="term" value="F:transferase activity"/>
    <property type="evidence" value="ECO:0007669"/>
    <property type="project" value="UniProtKB-KW"/>
</dbReference>
<dbReference type="HOGENOM" id="CLU_2881121_0_0_11"/>
<name>R4LUM7_MYCTX</name>
<accession>R4LUM7</accession>
<dbReference type="PATRIC" id="fig|1304279.3.peg.3762"/>
<keyword evidence="1" id="KW-0808">Transferase</keyword>
<evidence type="ECO:0000313" key="2">
    <source>
        <dbReference type="Proteomes" id="UP000013563"/>
    </source>
</evidence>
<dbReference type="KEGG" id="mtuh:I917_03140"/>
<gene>
    <name evidence="1" type="ORF">I917_03140</name>
</gene>
<organism evidence="1 2">
    <name type="scientific">Mycobacterium tuberculosis str. Haarlem/NITR202</name>
    <dbReference type="NCBI Taxonomy" id="1304279"/>
    <lineage>
        <taxon>Bacteria</taxon>
        <taxon>Bacillati</taxon>
        <taxon>Actinomycetota</taxon>
        <taxon>Actinomycetes</taxon>
        <taxon>Mycobacteriales</taxon>
        <taxon>Mycobacteriaceae</taxon>
        <taxon>Mycobacterium</taxon>
        <taxon>Mycobacterium tuberculosis complex</taxon>
    </lineage>
</organism>